<dbReference type="AlphaFoldDB" id="A0A6G1EQS7"/>
<evidence type="ECO:0000313" key="1">
    <source>
        <dbReference type="EMBL" id="KAF0926984.1"/>
    </source>
</evidence>
<protein>
    <submittedName>
        <fullName evidence="1">Uncharacterized protein</fullName>
    </submittedName>
</protein>
<gene>
    <name evidence="1" type="ORF">E2562_029212</name>
</gene>
<keyword evidence="2" id="KW-1185">Reference proteome</keyword>
<evidence type="ECO:0000313" key="2">
    <source>
        <dbReference type="Proteomes" id="UP000479710"/>
    </source>
</evidence>
<dbReference type="Proteomes" id="UP000479710">
    <property type="component" value="Unassembled WGS sequence"/>
</dbReference>
<comment type="caution">
    <text evidence="1">The sequence shown here is derived from an EMBL/GenBank/DDBJ whole genome shotgun (WGS) entry which is preliminary data.</text>
</comment>
<sequence>MPNSDFSTGNALLSTLAQARLIPDMERRQFVEIYACKIGLIGDASQVFDEIQDNTVVMFITRAAPLQDGWGMQSVYLS</sequence>
<name>A0A6G1EQS7_9ORYZ</name>
<proteinExistence type="predicted"/>
<reference evidence="1 2" key="1">
    <citation type="submission" date="2019-11" db="EMBL/GenBank/DDBJ databases">
        <title>Whole genome sequence of Oryza granulata.</title>
        <authorList>
            <person name="Li W."/>
        </authorList>
    </citation>
    <scope>NUCLEOTIDE SEQUENCE [LARGE SCALE GENOMIC DNA]</scope>
    <source>
        <strain evidence="2">cv. Menghai</strain>
        <tissue evidence="1">Leaf</tissue>
    </source>
</reference>
<dbReference type="OrthoDB" id="185373at2759"/>
<dbReference type="EMBL" id="SPHZ02000003">
    <property type="protein sequence ID" value="KAF0926984.1"/>
    <property type="molecule type" value="Genomic_DNA"/>
</dbReference>
<organism evidence="1 2">
    <name type="scientific">Oryza meyeriana var. granulata</name>
    <dbReference type="NCBI Taxonomy" id="110450"/>
    <lineage>
        <taxon>Eukaryota</taxon>
        <taxon>Viridiplantae</taxon>
        <taxon>Streptophyta</taxon>
        <taxon>Embryophyta</taxon>
        <taxon>Tracheophyta</taxon>
        <taxon>Spermatophyta</taxon>
        <taxon>Magnoliopsida</taxon>
        <taxon>Liliopsida</taxon>
        <taxon>Poales</taxon>
        <taxon>Poaceae</taxon>
        <taxon>BOP clade</taxon>
        <taxon>Oryzoideae</taxon>
        <taxon>Oryzeae</taxon>
        <taxon>Oryzinae</taxon>
        <taxon>Oryza</taxon>
        <taxon>Oryza meyeriana</taxon>
    </lineage>
</organism>
<accession>A0A6G1EQS7</accession>